<reference evidence="1 2" key="1">
    <citation type="submission" date="2018-01" db="EMBL/GenBank/DDBJ databases">
        <title>Genomic Encyclopedia of Type Strains, Phase III (KMG-III): the genomes of soil and plant-associated and newly described type strains.</title>
        <authorList>
            <person name="Whitman W."/>
        </authorList>
    </citation>
    <scope>NUCLEOTIDE SEQUENCE [LARGE SCALE GENOMIC DNA]</scope>
    <source>
        <strain evidence="1 2">JCM 18070</strain>
    </source>
</reference>
<gene>
    <name evidence="1" type="ORF">B0G62_12268</name>
</gene>
<dbReference type="EMBL" id="PQGA01000022">
    <property type="protein sequence ID" value="POR46752.1"/>
    <property type="molecule type" value="Genomic_DNA"/>
</dbReference>
<evidence type="ECO:0000313" key="1">
    <source>
        <dbReference type="EMBL" id="POR46752.1"/>
    </source>
</evidence>
<dbReference type="AlphaFoldDB" id="A0A2S4LWB9"/>
<organism evidence="1 2">
    <name type="scientific">Paraburkholderia eburnea</name>
    <dbReference type="NCBI Taxonomy" id="1189126"/>
    <lineage>
        <taxon>Bacteria</taxon>
        <taxon>Pseudomonadati</taxon>
        <taxon>Pseudomonadota</taxon>
        <taxon>Betaproteobacteria</taxon>
        <taxon>Burkholderiales</taxon>
        <taxon>Burkholderiaceae</taxon>
        <taxon>Paraburkholderia</taxon>
    </lineage>
</organism>
<dbReference type="OrthoDB" id="9103846at2"/>
<dbReference type="RefSeq" id="WP_103707187.1">
    <property type="nucleotide sequence ID" value="NZ_PQGA01000022.1"/>
</dbReference>
<dbReference type="Proteomes" id="UP000237381">
    <property type="component" value="Unassembled WGS sequence"/>
</dbReference>
<evidence type="ECO:0000313" key="2">
    <source>
        <dbReference type="Proteomes" id="UP000237381"/>
    </source>
</evidence>
<sequence>MALKKEILIAAVGAPATIHRVDSVTINKLGNTTVANISSFYSTSALSQGLQPLAQISMPLEGLPAKGQDAWEFAEAALAAAAPDGETVEAVIGQQGVDRYIFASAEILDL</sequence>
<protein>
    <submittedName>
        <fullName evidence="1">Uncharacterized protein</fullName>
    </submittedName>
</protein>
<comment type="caution">
    <text evidence="1">The sequence shown here is derived from an EMBL/GenBank/DDBJ whole genome shotgun (WGS) entry which is preliminary data.</text>
</comment>
<keyword evidence="2" id="KW-1185">Reference proteome</keyword>
<name>A0A2S4LWB9_9BURK</name>
<accession>A0A2S4LWB9</accession>
<proteinExistence type="predicted"/>